<reference evidence="1" key="1">
    <citation type="journal article" date="2004" name="Nature">
        <title>Genome duplication in the teleost fish Tetraodon nigroviridis reveals the early vertebrate proto-karyotype.</title>
        <authorList>
            <person name="Jaillon O."/>
            <person name="Aury J.-M."/>
            <person name="Brunet F."/>
            <person name="Petit J.-L."/>
            <person name="Stange-Thomann N."/>
            <person name="Mauceli E."/>
            <person name="Bouneau L."/>
            <person name="Fischer C."/>
            <person name="Ozouf-Costaz C."/>
            <person name="Bernot A."/>
            <person name="Nicaud S."/>
            <person name="Jaffe D."/>
            <person name="Fisher S."/>
            <person name="Lutfalla G."/>
            <person name="Dossat C."/>
            <person name="Segurens B."/>
            <person name="Dasilva C."/>
            <person name="Salanoubat M."/>
            <person name="Levy M."/>
            <person name="Boudet N."/>
            <person name="Castellano S."/>
            <person name="Anthouard V."/>
            <person name="Jubin C."/>
            <person name="Castelli V."/>
            <person name="Katinka M."/>
            <person name="Vacherie B."/>
            <person name="Biemont C."/>
            <person name="Skalli Z."/>
            <person name="Cattolico L."/>
            <person name="Poulain J."/>
            <person name="De Berardinis V."/>
            <person name="Cruaud C."/>
            <person name="Duprat S."/>
            <person name="Brottier P."/>
            <person name="Coutanceau J.-P."/>
            <person name="Gouzy J."/>
            <person name="Parra G."/>
            <person name="Lardier G."/>
            <person name="Chapple C."/>
            <person name="McKernan K.J."/>
            <person name="McEwan P."/>
            <person name="Bosak S."/>
            <person name="Kellis M."/>
            <person name="Volff J.-N."/>
            <person name="Guigo R."/>
            <person name="Zody M.C."/>
            <person name="Mesirov J."/>
            <person name="Lindblad-Toh K."/>
            <person name="Birren B."/>
            <person name="Nusbaum C."/>
            <person name="Kahn D."/>
            <person name="Robinson-Rechavi M."/>
            <person name="Laudet V."/>
            <person name="Schachter V."/>
            <person name="Quetier F."/>
            <person name="Saurin W."/>
            <person name="Scarpelli C."/>
            <person name="Wincker P."/>
            <person name="Lander E.S."/>
            <person name="Weissenbach J."/>
            <person name="Roest Crollius H."/>
        </authorList>
    </citation>
    <scope>NUCLEOTIDE SEQUENCE [LARGE SCALE GENOMIC DNA]</scope>
</reference>
<protein>
    <submittedName>
        <fullName evidence="1">(spotted green pufferfish) hypothetical protein</fullName>
    </submittedName>
</protein>
<organism evidence="1">
    <name type="scientific">Tetraodon nigroviridis</name>
    <name type="common">Spotted green pufferfish</name>
    <name type="synonym">Chelonodon nigroviridis</name>
    <dbReference type="NCBI Taxonomy" id="99883"/>
    <lineage>
        <taxon>Eukaryota</taxon>
        <taxon>Metazoa</taxon>
        <taxon>Chordata</taxon>
        <taxon>Craniata</taxon>
        <taxon>Vertebrata</taxon>
        <taxon>Euteleostomi</taxon>
        <taxon>Actinopterygii</taxon>
        <taxon>Neopterygii</taxon>
        <taxon>Teleostei</taxon>
        <taxon>Neoteleostei</taxon>
        <taxon>Acanthomorphata</taxon>
        <taxon>Eupercaria</taxon>
        <taxon>Tetraodontiformes</taxon>
        <taxon>Tetradontoidea</taxon>
        <taxon>Tetraodontidae</taxon>
        <taxon>Tetraodon</taxon>
    </lineage>
</organism>
<accession>Q4SSD1</accession>
<gene>
    <name evidence="1" type="ORF">GSTENG00013487001</name>
</gene>
<evidence type="ECO:0000313" key="1">
    <source>
        <dbReference type="EMBL" id="CAF96451.1"/>
    </source>
</evidence>
<sequence>GMRILQNVFTGVTKGSWLTGIHIAGNLLFLQCFHGEVVSCYGRLDSICSICLAQMIWSEQHANSNI</sequence>
<dbReference type="EMBL" id="CAAE01014468">
    <property type="protein sequence ID" value="CAF96451.1"/>
    <property type="molecule type" value="Genomic_DNA"/>
</dbReference>
<name>Q4SSD1_TETNG</name>
<feature type="non-terminal residue" evidence="1">
    <location>
        <position position="1"/>
    </location>
</feature>
<dbReference type="KEGG" id="tng:GSTEN00013487G001"/>
<dbReference type="AlphaFoldDB" id="Q4SSD1"/>
<comment type="caution">
    <text evidence="1">The sequence shown here is derived from an EMBL/GenBank/DDBJ whole genome shotgun (WGS) entry which is preliminary data.</text>
</comment>
<proteinExistence type="predicted"/>
<reference evidence="1" key="2">
    <citation type="submission" date="2004-02" db="EMBL/GenBank/DDBJ databases">
        <authorList>
            <consortium name="Genoscope"/>
            <consortium name="Whitehead Institute Centre for Genome Research"/>
        </authorList>
    </citation>
    <scope>NUCLEOTIDE SEQUENCE</scope>
</reference>